<protein>
    <submittedName>
        <fullName evidence="2">Hydrophobic/amphiphilic exporter-1, HAE1 family</fullName>
    </submittedName>
</protein>
<dbReference type="Gene3D" id="3.30.2090.10">
    <property type="entry name" value="Multidrug efflux transporter AcrB TolC docking domain, DN and DC subdomains"/>
    <property type="match status" value="2"/>
</dbReference>
<dbReference type="InterPro" id="IPR001036">
    <property type="entry name" value="Acrflvin-R"/>
</dbReference>
<keyword evidence="1" id="KW-1133">Transmembrane helix</keyword>
<keyword evidence="1" id="KW-0472">Membrane</keyword>
<feature type="transmembrane region" description="Helical" evidence="1">
    <location>
        <begin position="527"/>
        <end position="545"/>
    </location>
</feature>
<dbReference type="Gene3D" id="3.30.70.1430">
    <property type="entry name" value="Multidrug efflux transporter AcrB pore domain"/>
    <property type="match status" value="2"/>
</dbReference>
<dbReference type="InterPro" id="IPR027463">
    <property type="entry name" value="AcrB_DN_DC_subdom"/>
</dbReference>
<dbReference type="SUPFAM" id="SSF82714">
    <property type="entry name" value="Multidrug efflux transporter AcrB TolC docking domain, DN and DC subdomains"/>
    <property type="match status" value="2"/>
</dbReference>
<feature type="transmembrane region" description="Helical" evidence="1">
    <location>
        <begin position="364"/>
        <end position="385"/>
    </location>
</feature>
<name>A0A239LQA5_9PSED</name>
<feature type="transmembrane region" description="Helical" evidence="1">
    <location>
        <begin position="908"/>
        <end position="934"/>
    </location>
</feature>
<feature type="transmembrane region" description="Helical" evidence="1">
    <location>
        <begin position="391"/>
        <end position="411"/>
    </location>
</feature>
<dbReference type="Gene3D" id="3.30.70.1440">
    <property type="entry name" value="Multidrug efflux transporter AcrB pore domain"/>
    <property type="match status" value="1"/>
</dbReference>
<keyword evidence="1" id="KW-0812">Transmembrane</keyword>
<reference evidence="2 5" key="1">
    <citation type="submission" date="2016-10" db="EMBL/GenBank/DDBJ databases">
        <authorList>
            <person name="de Groot N.N."/>
        </authorList>
    </citation>
    <scope>NUCLEOTIDE SEQUENCE [LARGE SCALE GENOMIC DNA]</scope>
    <source>
        <strain evidence="2 5">CCM 7361</strain>
    </source>
</reference>
<dbReference type="FunFam" id="3.30.70.1430:FF:000001">
    <property type="entry name" value="Efflux pump membrane transporter"/>
    <property type="match status" value="1"/>
</dbReference>
<dbReference type="Pfam" id="PF00873">
    <property type="entry name" value="ACR_tran"/>
    <property type="match status" value="1"/>
</dbReference>
<evidence type="ECO:0000313" key="2">
    <source>
        <dbReference type="EMBL" id="SDK70574.1"/>
    </source>
</evidence>
<dbReference type="PRINTS" id="PR00702">
    <property type="entry name" value="ACRIFLAVINRP"/>
</dbReference>
<dbReference type="RefSeq" id="WP_089393045.1">
    <property type="nucleotide sequence ID" value="NZ_FNEC01000048.1"/>
</dbReference>
<reference evidence="3 4" key="2">
    <citation type="submission" date="2017-06" db="EMBL/GenBank/DDBJ databases">
        <authorList>
            <person name="Varghese N."/>
            <person name="Submissions S."/>
        </authorList>
    </citation>
    <scope>NUCLEOTIDE SEQUENCE [LARGE SCALE GENOMIC DNA]</scope>
    <source>
        <strain evidence="3 4">RLD-1</strain>
    </source>
</reference>
<dbReference type="GO" id="GO:0042910">
    <property type="term" value="F:xenobiotic transmembrane transporter activity"/>
    <property type="evidence" value="ECO:0007669"/>
    <property type="project" value="TreeGrafter"/>
</dbReference>
<dbReference type="Gene3D" id="1.20.1640.10">
    <property type="entry name" value="Multidrug efflux transporter AcrB transmembrane domain"/>
    <property type="match status" value="2"/>
</dbReference>
<accession>A0A239LQA5</accession>
<feature type="transmembrane region" description="Helical" evidence="1">
    <location>
        <begin position="882"/>
        <end position="902"/>
    </location>
</feature>
<keyword evidence="4" id="KW-1185">Reference proteome</keyword>
<feature type="transmembrane region" description="Helical" evidence="1">
    <location>
        <begin position="986"/>
        <end position="1012"/>
    </location>
</feature>
<evidence type="ECO:0000313" key="5">
    <source>
        <dbReference type="Proteomes" id="UP000199693"/>
    </source>
</evidence>
<dbReference type="EMBL" id="FNEC01000048">
    <property type="protein sequence ID" value="SDK70574.1"/>
    <property type="molecule type" value="Genomic_DNA"/>
</dbReference>
<gene>
    <name evidence="2" type="ORF">SAMN05216189_10484</name>
    <name evidence="3" type="ORF">SAMN06295949_12137</name>
</gene>
<evidence type="ECO:0000313" key="4">
    <source>
        <dbReference type="Proteomes" id="UP000198309"/>
    </source>
</evidence>
<dbReference type="GO" id="GO:0005886">
    <property type="term" value="C:plasma membrane"/>
    <property type="evidence" value="ECO:0007669"/>
    <property type="project" value="TreeGrafter"/>
</dbReference>
<feature type="transmembrane region" description="Helical" evidence="1">
    <location>
        <begin position="857"/>
        <end position="875"/>
    </location>
</feature>
<feature type="transmembrane region" description="Helical" evidence="1">
    <location>
        <begin position="340"/>
        <end position="357"/>
    </location>
</feature>
<dbReference type="Proteomes" id="UP000198309">
    <property type="component" value="Unassembled WGS sequence"/>
</dbReference>
<feature type="transmembrane region" description="Helical" evidence="1">
    <location>
        <begin position="432"/>
        <end position="455"/>
    </location>
</feature>
<dbReference type="NCBIfam" id="NF033617">
    <property type="entry name" value="RND_permease_2"/>
    <property type="match status" value="1"/>
</dbReference>
<dbReference type="AlphaFoldDB" id="A0A239LQA5"/>
<dbReference type="Gene3D" id="3.30.70.1320">
    <property type="entry name" value="Multidrug efflux transporter AcrB pore domain like"/>
    <property type="match status" value="1"/>
</dbReference>
<evidence type="ECO:0000256" key="1">
    <source>
        <dbReference type="SAM" id="Phobius"/>
    </source>
</evidence>
<dbReference type="PANTHER" id="PTHR32063">
    <property type="match status" value="1"/>
</dbReference>
<dbReference type="SUPFAM" id="SSF82866">
    <property type="entry name" value="Multidrug efflux transporter AcrB transmembrane domain"/>
    <property type="match status" value="2"/>
</dbReference>
<sequence length="1029" mass="109888">MSVRAGMSGWCVRHPIATCLLTIASLLLGLLAFLRLGVAPLPQVDFPTIQVNAQLPGGSPQTMASAVATPLEVQFSAIPGIAEMTSSSALGSTTLTLQFELEKDIDVAAQEVQAAINAASGRLPADLPNLPTWRKVNPADSPIMILRVNSELLPLIELSDYAEVLLARQLSQVAGVGQIFVVGQQRPAIRIQAQPEKLAAYRLTLADLRQALQSASVNQAKGALFGDGRVSTLAANDQLFSPAEYDDLVVAYRAGAPVFLRDLAQVVRAPEDDYVQAWPEGRPGVALVVLRQPGANIVETADAIQAALPRLREMLPAGIEVEVLNDRTRTIRASLHEVELTLLLTMGLVVLVMGLFLRQLSATLIVATVLAVSLSASFAAMYLLGFTLNNLTLVALIIAVGFIVDDAIVVVENIHRHLEQGKDRVQAALDGAAEIGFTVVSISFSLIAAFIPLLFMGGIVGRLFREFAVSVTAAILLSVLASLTVAPMLASRFMGAPKHSGHGGLSGWLLARYARGLDWSLRHQRTVLASFGLCIVVAVAGYVGIPKGFFPLQDTAFVFGTTQAAEDISYADMAEKHRQLAGIVAADPAVQSYNHAIGITGGSQSLANGRFWIVLKDRGERDVSVEQFIDRLRPKLARVPGIVLYLRSAQDINLATGPVRTQYQYALRSNDSAELALWAQRLTERLKQEPGLADVSNDLQVGASVTALEIDRVAAARFGLSAEDISQTLYDAFGQRQVGEIQTEVNQYKVILELDARQRGRAESLAWFHLRSPLTGEMVPLAEVARVAPSRSGPLQINHNGMFPAATLSFNLAPGTALGEAVRLVQRAQQEIGMPASIGGDFQGAARAFQSSLASQPLLILAALFAVYVILGVLYESFVHPLTILSTLPSAGIGAVFLLWGWGLEFSVMALIGLVLLIGIVKKNGILMVDFALAAQRQRGLSPAEAIREACLARFRPIMMTTLAALLGAIPLMIGFGTGSELRQPLGVAVVGGLLVSQALTLFSTPVVYLALDRLFHRQPAPLALGGAA</sequence>
<dbReference type="PANTHER" id="PTHR32063:SF30">
    <property type="entry name" value="ACRB_ACRD_ACRF FAMILY PROTEIN"/>
    <property type="match status" value="1"/>
</dbReference>
<feature type="transmembrane region" description="Helical" evidence="1">
    <location>
        <begin position="955"/>
        <end position="974"/>
    </location>
</feature>
<evidence type="ECO:0000313" key="3">
    <source>
        <dbReference type="EMBL" id="SNT31824.1"/>
    </source>
</evidence>
<proteinExistence type="predicted"/>
<feature type="transmembrane region" description="Helical" evidence="1">
    <location>
        <begin position="467"/>
        <end position="490"/>
    </location>
</feature>
<organism evidence="2 5">
    <name type="scientific">Pseudomonas delhiensis</name>
    <dbReference type="NCBI Taxonomy" id="366289"/>
    <lineage>
        <taxon>Bacteria</taxon>
        <taxon>Pseudomonadati</taxon>
        <taxon>Pseudomonadota</taxon>
        <taxon>Gammaproteobacteria</taxon>
        <taxon>Pseudomonadales</taxon>
        <taxon>Pseudomonadaceae</taxon>
        <taxon>Pseudomonas</taxon>
    </lineage>
</organism>
<dbReference type="SUPFAM" id="SSF82693">
    <property type="entry name" value="Multidrug efflux transporter AcrB pore domain, PN1, PN2, PC1 and PC2 subdomains"/>
    <property type="match status" value="3"/>
</dbReference>
<dbReference type="Proteomes" id="UP000199693">
    <property type="component" value="Unassembled WGS sequence"/>
</dbReference>
<dbReference type="EMBL" id="FZPC01000021">
    <property type="protein sequence ID" value="SNT31824.1"/>
    <property type="molecule type" value="Genomic_DNA"/>
</dbReference>